<feature type="compositionally biased region" description="Acidic residues" evidence="1">
    <location>
        <begin position="79"/>
        <end position="92"/>
    </location>
</feature>
<reference evidence="2 3" key="1">
    <citation type="journal article" date="2021" name="Nat. Commun.">
        <title>Genetic determinants of endophytism in the Arabidopsis root mycobiome.</title>
        <authorList>
            <person name="Mesny F."/>
            <person name="Miyauchi S."/>
            <person name="Thiergart T."/>
            <person name="Pickel B."/>
            <person name="Atanasova L."/>
            <person name="Karlsson M."/>
            <person name="Huettel B."/>
            <person name="Barry K.W."/>
            <person name="Haridas S."/>
            <person name="Chen C."/>
            <person name="Bauer D."/>
            <person name="Andreopoulos W."/>
            <person name="Pangilinan J."/>
            <person name="LaButti K."/>
            <person name="Riley R."/>
            <person name="Lipzen A."/>
            <person name="Clum A."/>
            <person name="Drula E."/>
            <person name="Henrissat B."/>
            <person name="Kohler A."/>
            <person name="Grigoriev I.V."/>
            <person name="Martin F.M."/>
            <person name="Hacquard S."/>
        </authorList>
    </citation>
    <scope>NUCLEOTIDE SEQUENCE [LARGE SCALE GENOMIC DNA]</scope>
    <source>
        <strain evidence="2 3">MPI-CAGE-CH-0241</strain>
    </source>
</reference>
<feature type="region of interest" description="Disordered" evidence="1">
    <location>
        <begin position="685"/>
        <end position="715"/>
    </location>
</feature>
<dbReference type="EMBL" id="JAGPYM010000014">
    <property type="protein sequence ID" value="KAH6887573.1"/>
    <property type="molecule type" value="Genomic_DNA"/>
</dbReference>
<sequence>MPPQTRSRGVPPPSRVYHSTPGEQQVHFPPRRRVVRTYGKQTRKKDNVVPARSLRQQTLTQIDFVSSFEEEREPVILSDSDDDADADDDNVQVDENKENKENGNAQNNEQNDEDDEPVSSGRKRRANSRKTTTKNDRSKRRRTLGDDSDTEQKGQEKKETRRRTLGDLPTSSYHTQTLTQFLGRDPAHALCIKDSEDEDEEQEGEDEGGFQDWLLDPASPSPLRRKQASSSPATARRLRFASPKGKGKQVVIESPTAEREESIVPQTPAKQTPVKRPVVKQTTRDEVPSSSQLSALSTPSMPTPVERMIDRYGPPDKAGTPLKKKSSPAAGSGPRSILKGLPGKPRRSMTPRPRKEVVIQDSFATDSWDKDELTPLRSQNLGSPSVNRMESAETSSALDEMETPTKPRRRGESTELGKTASPTPRKLFSPRKGKRVVLDEIPDSDEDDEDFDVFDENQDDGEYVAGPETQLVMSEIASTEEEESVKSKATTPPVLAPSSEVTTLPPRSSSPLRSRPNRRRVRKPLHEPALHATTQTQPLESQRVAPATLQSLPFPSARTDIILPLDQDTLSAVVEGFQAHITLPFKIPAQVVRFWLFDGELLQYMACADPGRIDGSSTWRYTLPQVYELNNPMNSDDMREEEWISGDVTRYAYFPPAVVGQLMWNLRHALFKEVDAHPLDQEVVDDEEEEDEQVQLLPSSSQHKGKNPTPTPSISISQQVEAQLQSDIAQSTSFPTSDDILVPSTPEAENKRQKTLSASASSTPTKLTPRKSSISTFKRPSSRLPPLTGFTPSSYRASRPPLNTIRPSQATTASQASTPEKSSAASHRHPSHPQLHSSSSLVFNDHSPLQLPTDLAAGNGASGGLESQLLTKSQTLPDSLLHDDARLPPEIWDSEDDDDAHL</sequence>
<evidence type="ECO:0000313" key="2">
    <source>
        <dbReference type="EMBL" id="KAH6887573.1"/>
    </source>
</evidence>
<keyword evidence="3" id="KW-1185">Reference proteome</keyword>
<feature type="compositionally biased region" description="Polar residues" evidence="1">
    <location>
        <begin position="376"/>
        <end position="397"/>
    </location>
</feature>
<feature type="compositionally biased region" description="Polar residues" evidence="1">
    <location>
        <begin position="54"/>
        <end position="64"/>
    </location>
</feature>
<dbReference type="OrthoDB" id="2149705at2759"/>
<feature type="compositionally biased region" description="Polar residues" evidence="1">
    <location>
        <begin position="169"/>
        <end position="180"/>
    </location>
</feature>
<dbReference type="PANTHER" id="PTHR35711">
    <property type="entry name" value="EXPRESSED PROTEIN"/>
    <property type="match status" value="1"/>
</dbReference>
<name>A0A9P9AKN6_9HYPO</name>
<feature type="compositionally biased region" description="Basic residues" evidence="1">
    <location>
        <begin position="121"/>
        <end position="142"/>
    </location>
</feature>
<accession>A0A9P9AKN6</accession>
<proteinExistence type="predicted"/>
<feature type="compositionally biased region" description="Acidic residues" evidence="1">
    <location>
        <begin position="892"/>
        <end position="902"/>
    </location>
</feature>
<feature type="compositionally biased region" description="Polar residues" evidence="1">
    <location>
        <begin position="868"/>
        <end position="877"/>
    </location>
</feature>
<feature type="compositionally biased region" description="Acidic residues" evidence="1">
    <location>
        <begin position="195"/>
        <end position="209"/>
    </location>
</feature>
<feature type="compositionally biased region" description="Low complexity" evidence="1">
    <location>
        <begin position="832"/>
        <end position="841"/>
    </location>
</feature>
<feature type="compositionally biased region" description="Acidic residues" evidence="1">
    <location>
        <begin position="440"/>
        <end position="462"/>
    </location>
</feature>
<comment type="caution">
    <text evidence="2">The sequence shown here is derived from an EMBL/GenBank/DDBJ whole genome shotgun (WGS) entry which is preliminary data.</text>
</comment>
<protein>
    <submittedName>
        <fullName evidence="2">Uncharacterized protein</fullName>
    </submittedName>
</protein>
<feature type="compositionally biased region" description="Basic and acidic residues" evidence="1">
    <location>
        <begin position="185"/>
        <end position="194"/>
    </location>
</feature>
<gene>
    <name evidence="2" type="ORF">B0T10DRAFT_489992</name>
</gene>
<dbReference type="PANTHER" id="PTHR35711:SF1">
    <property type="entry name" value="ECTODERMAL, ISOFORM F"/>
    <property type="match status" value="1"/>
</dbReference>
<feature type="compositionally biased region" description="Low complexity" evidence="1">
    <location>
        <begin position="505"/>
        <end position="514"/>
    </location>
</feature>
<evidence type="ECO:0000256" key="1">
    <source>
        <dbReference type="SAM" id="MobiDB-lite"/>
    </source>
</evidence>
<dbReference type="Proteomes" id="UP000777438">
    <property type="component" value="Unassembled WGS sequence"/>
</dbReference>
<feature type="region of interest" description="Disordered" evidence="1">
    <location>
        <begin position="1"/>
        <end position="543"/>
    </location>
</feature>
<organism evidence="2 3">
    <name type="scientific">Thelonectria olida</name>
    <dbReference type="NCBI Taxonomy" id="1576542"/>
    <lineage>
        <taxon>Eukaryota</taxon>
        <taxon>Fungi</taxon>
        <taxon>Dikarya</taxon>
        <taxon>Ascomycota</taxon>
        <taxon>Pezizomycotina</taxon>
        <taxon>Sordariomycetes</taxon>
        <taxon>Hypocreomycetidae</taxon>
        <taxon>Hypocreales</taxon>
        <taxon>Nectriaceae</taxon>
        <taxon>Thelonectria</taxon>
    </lineage>
</organism>
<feature type="region of interest" description="Disordered" evidence="1">
    <location>
        <begin position="732"/>
        <end position="902"/>
    </location>
</feature>
<feature type="compositionally biased region" description="Polar residues" evidence="1">
    <location>
        <begin position="755"/>
        <end position="779"/>
    </location>
</feature>
<feature type="compositionally biased region" description="Basic and acidic residues" evidence="1">
    <location>
        <begin position="150"/>
        <end position="165"/>
    </location>
</feature>
<dbReference type="AlphaFoldDB" id="A0A9P9AKN6"/>
<feature type="compositionally biased region" description="Polar residues" evidence="1">
    <location>
        <begin position="805"/>
        <end position="821"/>
    </location>
</feature>
<evidence type="ECO:0000313" key="3">
    <source>
        <dbReference type="Proteomes" id="UP000777438"/>
    </source>
</evidence>
<feature type="compositionally biased region" description="Low complexity" evidence="1">
    <location>
        <begin position="288"/>
        <end position="300"/>
    </location>
</feature>